<feature type="domain" description="T-SNARE coiled-coil homology" evidence="15">
    <location>
        <begin position="163"/>
        <end position="225"/>
    </location>
</feature>
<feature type="region of interest" description="Disordered" evidence="13">
    <location>
        <begin position="115"/>
        <end position="169"/>
    </location>
</feature>
<accession>A0A9Q0U1M5</accession>
<dbReference type="GO" id="GO:0015031">
    <property type="term" value="P:protein transport"/>
    <property type="evidence" value="ECO:0007669"/>
    <property type="project" value="UniProtKB-KW"/>
</dbReference>
<evidence type="ECO:0000256" key="7">
    <source>
        <dbReference type="ARBA" id="ARBA00022989"/>
    </source>
</evidence>
<evidence type="ECO:0000256" key="13">
    <source>
        <dbReference type="SAM" id="MobiDB-lite"/>
    </source>
</evidence>
<keyword evidence="6" id="KW-0653">Protein transport</keyword>
<dbReference type="FunFam" id="1.20.5.110:FF:000033">
    <property type="entry name" value="bet1-like SNARE 1-1"/>
    <property type="match status" value="1"/>
</dbReference>
<protein>
    <submittedName>
        <fullName evidence="16">GOLGI SNARE BET1-RELATED</fullName>
    </submittedName>
</protein>
<name>A0A9Q0U1M5_SALVM</name>
<evidence type="ECO:0000256" key="4">
    <source>
        <dbReference type="ARBA" id="ARBA00022692"/>
    </source>
</evidence>
<evidence type="ECO:0000256" key="2">
    <source>
        <dbReference type="ARBA" id="ARBA00004409"/>
    </source>
</evidence>
<dbReference type="OrthoDB" id="261831at2759"/>
<comment type="function">
    <text evidence="12">Required for vesicular transport from the ER to the Golgi complex. Functions as a SNARE associated with ER-derived vesicles.</text>
</comment>
<dbReference type="CDD" id="cd15853">
    <property type="entry name" value="SNARE_Bet1"/>
    <property type="match status" value="1"/>
</dbReference>
<evidence type="ECO:0000256" key="10">
    <source>
        <dbReference type="ARBA" id="ARBA00023136"/>
    </source>
</evidence>
<proteinExistence type="inferred from homology"/>
<keyword evidence="17" id="KW-1185">Reference proteome</keyword>
<comment type="caution">
    <text evidence="16">The sequence shown here is derived from an EMBL/GenBank/DDBJ whole genome shotgun (WGS) entry which is preliminary data.</text>
</comment>
<evidence type="ECO:0000259" key="15">
    <source>
        <dbReference type="PROSITE" id="PS50192"/>
    </source>
</evidence>
<keyword evidence="5" id="KW-0256">Endoplasmic reticulum</keyword>
<evidence type="ECO:0000256" key="8">
    <source>
        <dbReference type="ARBA" id="ARBA00023034"/>
    </source>
</evidence>
<dbReference type="AlphaFoldDB" id="A0A9Q0U1M5"/>
<evidence type="ECO:0000256" key="1">
    <source>
        <dbReference type="ARBA" id="ARBA00004163"/>
    </source>
</evidence>
<keyword evidence="10 14" id="KW-0472">Membrane</keyword>
<organism evidence="16 17">
    <name type="scientific">Salix viminalis</name>
    <name type="common">Common osier</name>
    <name type="synonym">Basket willow</name>
    <dbReference type="NCBI Taxonomy" id="40686"/>
    <lineage>
        <taxon>Eukaryota</taxon>
        <taxon>Viridiplantae</taxon>
        <taxon>Streptophyta</taxon>
        <taxon>Embryophyta</taxon>
        <taxon>Tracheophyta</taxon>
        <taxon>Spermatophyta</taxon>
        <taxon>Magnoliopsida</taxon>
        <taxon>eudicotyledons</taxon>
        <taxon>Gunneridae</taxon>
        <taxon>Pentapetalae</taxon>
        <taxon>rosids</taxon>
        <taxon>fabids</taxon>
        <taxon>Malpighiales</taxon>
        <taxon>Salicaceae</taxon>
        <taxon>Saliceae</taxon>
        <taxon>Salix</taxon>
    </lineage>
</organism>
<evidence type="ECO:0000256" key="5">
    <source>
        <dbReference type="ARBA" id="ARBA00022824"/>
    </source>
</evidence>
<sequence length="307" mass="35676">MLLKRMQQFAVQVCVASEDLLLSLESKLRIKIVEFEHSIIRFRANLQLFADRPRPYSYEPLLDSFLRTNDPEKLQIFTAEDDARLETIEGTYVPDRSKAESRWHHVALNRSQLVEESIDQQQQQPPPQQTMSYRREHRNSRTALFDDGLEEGGLRSSSSFSHETDDHDNDKAVHTLQDRVLFLKSLTGDIHEEVESQNRLLDRMGNNMDTSRGIMSGTMDRFKMVFEKKSSRRTCALAGFFILSFFILYYLIRVLVYLKQGKHGVEANVRTYRKCQGMLACSVFNPGVLQGNLQTKRWGFPLHYTKC</sequence>
<reference evidence="16" key="2">
    <citation type="journal article" date="2023" name="Int. J. Mol. Sci.">
        <title>De Novo Assembly and Annotation of 11 Diverse Shrub Willow (Salix) Genomes Reveals Novel Gene Organization in Sex-Linked Regions.</title>
        <authorList>
            <person name="Hyden B."/>
            <person name="Feng K."/>
            <person name="Yates T.B."/>
            <person name="Jawdy S."/>
            <person name="Cereghino C."/>
            <person name="Smart L.B."/>
            <person name="Muchero W."/>
        </authorList>
    </citation>
    <scope>NUCLEOTIDE SEQUENCE [LARGE SCALE GENOMIC DNA]</scope>
    <source>
        <tissue evidence="16">Shoot tip</tissue>
    </source>
</reference>
<keyword evidence="9" id="KW-0175">Coiled coil</keyword>
<feature type="transmembrane region" description="Helical" evidence="14">
    <location>
        <begin position="234"/>
        <end position="252"/>
    </location>
</feature>
<dbReference type="Gene3D" id="1.20.5.110">
    <property type="match status" value="1"/>
</dbReference>
<keyword evidence="4 14" id="KW-0812">Transmembrane</keyword>
<evidence type="ECO:0000256" key="12">
    <source>
        <dbReference type="ARBA" id="ARBA00060029"/>
    </source>
</evidence>
<reference evidence="16" key="1">
    <citation type="submission" date="2022-11" db="EMBL/GenBank/DDBJ databases">
        <authorList>
            <person name="Hyden B.L."/>
            <person name="Feng K."/>
            <person name="Yates T."/>
            <person name="Jawdy S."/>
            <person name="Smart L.B."/>
            <person name="Muchero W."/>
        </authorList>
    </citation>
    <scope>NUCLEOTIDE SEQUENCE</scope>
    <source>
        <tissue evidence="16">Shoot tip</tissue>
    </source>
</reference>
<evidence type="ECO:0000256" key="14">
    <source>
        <dbReference type="SAM" id="Phobius"/>
    </source>
</evidence>
<dbReference type="GO" id="GO:0005789">
    <property type="term" value="C:endoplasmic reticulum membrane"/>
    <property type="evidence" value="ECO:0007669"/>
    <property type="project" value="UniProtKB-SubCell"/>
</dbReference>
<evidence type="ECO:0000256" key="11">
    <source>
        <dbReference type="ARBA" id="ARBA00037962"/>
    </source>
</evidence>
<evidence type="ECO:0000256" key="3">
    <source>
        <dbReference type="ARBA" id="ARBA00022448"/>
    </source>
</evidence>
<dbReference type="PROSITE" id="PS50192">
    <property type="entry name" value="T_SNARE"/>
    <property type="match status" value="1"/>
</dbReference>
<keyword evidence="3" id="KW-0813">Transport</keyword>
<gene>
    <name evidence="16" type="ORF">OIU85_024818</name>
</gene>
<keyword evidence="8" id="KW-0333">Golgi apparatus</keyword>
<comment type="similarity">
    <text evidence="11">Belongs to the BET1 family.</text>
</comment>
<keyword evidence="7 14" id="KW-1133">Transmembrane helix</keyword>
<evidence type="ECO:0000256" key="6">
    <source>
        <dbReference type="ARBA" id="ARBA00022927"/>
    </source>
</evidence>
<dbReference type="InterPro" id="IPR000727">
    <property type="entry name" value="T_SNARE_dom"/>
</dbReference>
<dbReference type="GO" id="GO:0000139">
    <property type="term" value="C:Golgi membrane"/>
    <property type="evidence" value="ECO:0007669"/>
    <property type="project" value="UniProtKB-SubCell"/>
</dbReference>
<dbReference type="InterPro" id="IPR039899">
    <property type="entry name" value="BET1_SNARE"/>
</dbReference>
<evidence type="ECO:0000313" key="17">
    <source>
        <dbReference type="Proteomes" id="UP001151529"/>
    </source>
</evidence>
<dbReference type="EMBL" id="JAPFFL010000006">
    <property type="protein sequence ID" value="KAJ6721761.1"/>
    <property type="molecule type" value="Genomic_DNA"/>
</dbReference>
<evidence type="ECO:0000256" key="9">
    <source>
        <dbReference type="ARBA" id="ARBA00023054"/>
    </source>
</evidence>
<dbReference type="SUPFAM" id="SSF58038">
    <property type="entry name" value="SNARE fusion complex"/>
    <property type="match status" value="1"/>
</dbReference>
<comment type="subcellular location">
    <subcellularLocation>
        <location evidence="1">Endoplasmic reticulum membrane</location>
        <topology evidence="1">Single-pass type IV membrane protein</topology>
    </subcellularLocation>
    <subcellularLocation>
        <location evidence="2">Golgi apparatus membrane</location>
        <topology evidence="2">Single-pass type IV membrane protein</topology>
    </subcellularLocation>
</comment>
<dbReference type="PANTHER" id="PTHR12791">
    <property type="entry name" value="GOLGI SNARE BET1-RELATED"/>
    <property type="match status" value="1"/>
</dbReference>
<evidence type="ECO:0000313" key="16">
    <source>
        <dbReference type="EMBL" id="KAJ6721761.1"/>
    </source>
</evidence>
<dbReference type="Proteomes" id="UP001151529">
    <property type="component" value="Chromosome 10"/>
</dbReference>